<organism evidence="2 3">
    <name type="scientific">Eumeta variegata</name>
    <name type="common">Bagworm moth</name>
    <name type="synonym">Eumeta japonica</name>
    <dbReference type="NCBI Taxonomy" id="151549"/>
    <lineage>
        <taxon>Eukaryota</taxon>
        <taxon>Metazoa</taxon>
        <taxon>Ecdysozoa</taxon>
        <taxon>Arthropoda</taxon>
        <taxon>Hexapoda</taxon>
        <taxon>Insecta</taxon>
        <taxon>Pterygota</taxon>
        <taxon>Neoptera</taxon>
        <taxon>Endopterygota</taxon>
        <taxon>Lepidoptera</taxon>
        <taxon>Glossata</taxon>
        <taxon>Ditrysia</taxon>
        <taxon>Tineoidea</taxon>
        <taxon>Psychidae</taxon>
        <taxon>Oiketicinae</taxon>
        <taxon>Eumeta</taxon>
    </lineage>
</organism>
<evidence type="ECO:0000313" key="2">
    <source>
        <dbReference type="EMBL" id="GBP11402.1"/>
    </source>
</evidence>
<dbReference type="OrthoDB" id="10022108at2759"/>
<gene>
    <name evidence="2" type="ORF">EVAR_92914_1</name>
</gene>
<reference evidence="2 3" key="1">
    <citation type="journal article" date="2019" name="Commun. Biol.">
        <title>The bagworm genome reveals a unique fibroin gene that provides high tensile strength.</title>
        <authorList>
            <person name="Kono N."/>
            <person name="Nakamura H."/>
            <person name="Ohtoshi R."/>
            <person name="Tomita M."/>
            <person name="Numata K."/>
            <person name="Arakawa K."/>
        </authorList>
    </citation>
    <scope>NUCLEOTIDE SEQUENCE [LARGE SCALE GENOMIC DNA]</scope>
</reference>
<feature type="region of interest" description="Disordered" evidence="1">
    <location>
        <begin position="121"/>
        <end position="155"/>
    </location>
</feature>
<dbReference type="AlphaFoldDB" id="A0A4C1TAC4"/>
<comment type="caution">
    <text evidence="2">The sequence shown here is derived from an EMBL/GenBank/DDBJ whole genome shotgun (WGS) entry which is preliminary data.</text>
</comment>
<proteinExistence type="predicted"/>
<evidence type="ECO:0000313" key="3">
    <source>
        <dbReference type="Proteomes" id="UP000299102"/>
    </source>
</evidence>
<accession>A0A4C1TAC4</accession>
<sequence>MDKVRNTSNARKLGVQVDRLRKTRGQKNSDEDIIESLKRKNQHATEKIDWNSVNIKVRYRRRARNELKCHPVLELSPELWRRLTDAGDVYVKLQRRLVWDQSLLICVNYVAGKVEDAAHGEFSLKSGPSSPLGTMGTCPGPRDRMGPPSSCQITK</sequence>
<dbReference type="EMBL" id="BGZK01000046">
    <property type="protein sequence ID" value="GBP11402.1"/>
    <property type="molecule type" value="Genomic_DNA"/>
</dbReference>
<name>A0A4C1TAC4_EUMVA</name>
<dbReference type="Proteomes" id="UP000299102">
    <property type="component" value="Unassembled WGS sequence"/>
</dbReference>
<protein>
    <submittedName>
        <fullName evidence="2">Uncharacterized protein</fullName>
    </submittedName>
</protein>
<evidence type="ECO:0000256" key="1">
    <source>
        <dbReference type="SAM" id="MobiDB-lite"/>
    </source>
</evidence>
<keyword evidence="3" id="KW-1185">Reference proteome</keyword>